<dbReference type="InterPro" id="IPR028976">
    <property type="entry name" value="CheC-like_sf"/>
</dbReference>
<dbReference type="GO" id="GO:0006935">
    <property type="term" value="P:chemotaxis"/>
    <property type="evidence" value="ECO:0007669"/>
    <property type="project" value="UniProtKB-KW"/>
</dbReference>
<dbReference type="Gene3D" id="3.40.1550.10">
    <property type="entry name" value="CheC-like"/>
    <property type="match status" value="1"/>
</dbReference>
<comment type="caution">
    <text evidence="2">The sequence shown here is derived from an EMBL/GenBank/DDBJ whole genome shotgun (WGS) entry which is preliminary data.</text>
</comment>
<dbReference type="AlphaFoldDB" id="A0A0F3GJN8"/>
<gene>
    <name evidence="2" type="ORF">MBAV_005630</name>
</gene>
<dbReference type="SUPFAM" id="SSF103039">
    <property type="entry name" value="CheC-like"/>
    <property type="match status" value="1"/>
</dbReference>
<keyword evidence="3" id="KW-1185">Reference proteome</keyword>
<sequence>MIHFTDDEHDFLKEVFNLAMGQAASGLAVLLKSFVDMVVPDIHIVQAEKVVDVIIGDACRWDDEPVTAIRQTFYLDNIADGEAIMTFDDQTFDNVYKLIGFEEKTDRQYKIELMLEMTNIIVSACLNGISNQLFGKDMSFVPPTALAENKTYKEIIYTSFQRTQLHWDYTMLAKISFKLKDESLRSELLLFISEKTILVIHKAITRMLAGL</sequence>
<evidence type="ECO:0000313" key="3">
    <source>
        <dbReference type="Proteomes" id="UP000033423"/>
    </source>
</evidence>
<protein>
    <submittedName>
        <fullName evidence="2">MCP methylation inhibitor CheC</fullName>
    </submittedName>
</protein>
<dbReference type="Proteomes" id="UP000033423">
    <property type="component" value="Unassembled WGS sequence"/>
</dbReference>
<keyword evidence="1" id="KW-0145">Chemotaxis</keyword>
<evidence type="ECO:0000313" key="2">
    <source>
        <dbReference type="EMBL" id="KJU82179.1"/>
    </source>
</evidence>
<name>A0A0F3GJN8_9BACT</name>
<accession>A0A0F3GJN8</accession>
<proteinExistence type="predicted"/>
<dbReference type="CDD" id="cd17910">
    <property type="entry name" value="CheC_ClassII"/>
    <property type="match status" value="1"/>
</dbReference>
<organism evidence="2 3">
    <name type="scientific">Candidatus Magnetobacterium bavaricum</name>
    <dbReference type="NCBI Taxonomy" id="29290"/>
    <lineage>
        <taxon>Bacteria</taxon>
        <taxon>Pseudomonadati</taxon>
        <taxon>Nitrospirota</taxon>
        <taxon>Thermodesulfovibrionia</taxon>
        <taxon>Thermodesulfovibrionales</taxon>
        <taxon>Candidatus Magnetobacteriaceae</taxon>
        <taxon>Candidatus Magnetobacterium</taxon>
    </lineage>
</organism>
<evidence type="ECO:0000256" key="1">
    <source>
        <dbReference type="ARBA" id="ARBA00022500"/>
    </source>
</evidence>
<dbReference type="EMBL" id="LACI01002407">
    <property type="protein sequence ID" value="KJU82179.1"/>
    <property type="molecule type" value="Genomic_DNA"/>
</dbReference>
<reference evidence="2 3" key="1">
    <citation type="submission" date="2015-02" db="EMBL/GenBank/DDBJ databases">
        <title>Single-cell genomics of uncultivated deep-branching MTB reveals a conserved set of magnetosome genes.</title>
        <authorList>
            <person name="Kolinko S."/>
            <person name="Richter M."/>
            <person name="Glockner F.O."/>
            <person name="Brachmann A."/>
            <person name="Schuler D."/>
        </authorList>
    </citation>
    <scope>NUCLEOTIDE SEQUENCE [LARGE SCALE GENOMIC DNA]</scope>
    <source>
        <strain evidence="2">TM-1</strain>
    </source>
</reference>